<keyword evidence="1" id="KW-0472">Membrane</keyword>
<dbReference type="RefSeq" id="WP_005787945.1">
    <property type="nucleotide sequence ID" value="NZ_JGDM01000064.1"/>
</dbReference>
<keyword evidence="1" id="KW-0812">Transmembrane</keyword>
<dbReference type="GO" id="GO:0005886">
    <property type="term" value="C:plasma membrane"/>
    <property type="evidence" value="ECO:0007669"/>
    <property type="project" value="TreeGrafter"/>
</dbReference>
<dbReference type="PANTHER" id="PTHR42903:SF1">
    <property type="entry name" value="INNER MEMBRANE PROTEIN YCCF"/>
    <property type="match status" value="1"/>
</dbReference>
<feature type="transmembrane region" description="Helical" evidence="1">
    <location>
        <begin position="72"/>
        <end position="100"/>
    </location>
</feature>
<evidence type="ECO:0000256" key="1">
    <source>
        <dbReference type="SAM" id="Phobius"/>
    </source>
</evidence>
<feature type="transmembrane region" description="Helical" evidence="1">
    <location>
        <begin position="30"/>
        <end position="52"/>
    </location>
</feature>
<organism evidence="3 4">
    <name type="scientific">Bacteroides fragilis str. 2-F-2 #4</name>
    <dbReference type="NCBI Taxonomy" id="1339280"/>
    <lineage>
        <taxon>Bacteria</taxon>
        <taxon>Pseudomonadati</taxon>
        <taxon>Bacteroidota</taxon>
        <taxon>Bacteroidia</taxon>
        <taxon>Bacteroidales</taxon>
        <taxon>Bacteroidaceae</taxon>
        <taxon>Bacteroides</taxon>
    </lineage>
</organism>
<dbReference type="InterPro" id="IPR031308">
    <property type="entry name" value="UCP028777"/>
</dbReference>
<keyword evidence="1" id="KW-1133">Transmembrane helix</keyword>
<dbReference type="AlphaFoldDB" id="A0A015YD05"/>
<dbReference type="EMBL" id="JGDM01000064">
    <property type="protein sequence ID" value="EXZ44320.1"/>
    <property type="molecule type" value="Genomic_DNA"/>
</dbReference>
<dbReference type="InterPro" id="IPR052937">
    <property type="entry name" value="Inner_membrane_protein"/>
</dbReference>
<protein>
    <recommendedName>
        <fullName evidence="2">Inner membrane component domain-containing protein</fullName>
    </recommendedName>
</protein>
<feature type="domain" description="Inner membrane component" evidence="2">
    <location>
        <begin position="4"/>
        <end position="54"/>
    </location>
</feature>
<dbReference type="Pfam" id="PF03733">
    <property type="entry name" value="YccF"/>
    <property type="match status" value="2"/>
</dbReference>
<reference evidence="3 4" key="1">
    <citation type="submission" date="2014-02" db="EMBL/GenBank/DDBJ databases">
        <authorList>
            <person name="Sears C."/>
            <person name="Carroll K."/>
            <person name="Sack B.R."/>
            <person name="Qadri F."/>
            <person name="Myers L.L."/>
            <person name="Chung G.-T."/>
            <person name="Escheverria P."/>
            <person name="Fraser C.M."/>
            <person name="Sadzewicz L."/>
            <person name="Shefchek K.A."/>
            <person name="Tallon L."/>
            <person name="Das S.P."/>
            <person name="Daugherty S."/>
            <person name="Mongodin E.F."/>
        </authorList>
    </citation>
    <scope>NUCLEOTIDE SEQUENCE [LARGE SCALE GENOMIC DNA]</scope>
    <source>
        <strain evidence="3 4">2-F-2 #4</strain>
    </source>
</reference>
<evidence type="ECO:0000313" key="3">
    <source>
        <dbReference type="EMBL" id="EXZ44320.1"/>
    </source>
</evidence>
<sequence length="126" mass="13762">MNPLLNLIWLLCGGIFTAIEYLISSLLMMITIIGIPFGFQTLKLAGLALWPFGKEVRSTPDSGGCLSIIMNIIWLFLGGIWISLSHLGWGILLCITIIGIPFGKQHFKLAGLALTPFGKVIVDKSF</sequence>
<gene>
    <name evidence="3" type="ORF">M076_2444</name>
</gene>
<proteinExistence type="predicted"/>
<dbReference type="PIRSF" id="PIRSF028777">
    <property type="entry name" value="UCP028777"/>
    <property type="match status" value="1"/>
</dbReference>
<feature type="transmembrane region" description="Helical" evidence="1">
    <location>
        <begin position="6"/>
        <end position="23"/>
    </location>
</feature>
<evidence type="ECO:0000259" key="2">
    <source>
        <dbReference type="Pfam" id="PF03733"/>
    </source>
</evidence>
<dbReference type="PATRIC" id="fig|1339280.3.peg.2335"/>
<dbReference type="NCBIfam" id="NF008740">
    <property type="entry name" value="PRK11770.1-2"/>
    <property type="match status" value="1"/>
</dbReference>
<accession>A0A015YD05</accession>
<name>A0A015YD05_BACFG</name>
<dbReference type="GeneID" id="60367294"/>
<dbReference type="Proteomes" id="UP000022272">
    <property type="component" value="Unassembled WGS sequence"/>
</dbReference>
<evidence type="ECO:0000313" key="4">
    <source>
        <dbReference type="Proteomes" id="UP000022272"/>
    </source>
</evidence>
<feature type="domain" description="Inner membrane component" evidence="2">
    <location>
        <begin position="69"/>
        <end position="119"/>
    </location>
</feature>
<dbReference type="PANTHER" id="PTHR42903">
    <property type="entry name" value="INNER MEMBRANE PROTEIN YCCF"/>
    <property type="match status" value="1"/>
</dbReference>
<dbReference type="InterPro" id="IPR005185">
    <property type="entry name" value="YccF"/>
</dbReference>
<comment type="caution">
    <text evidence="3">The sequence shown here is derived from an EMBL/GenBank/DDBJ whole genome shotgun (WGS) entry which is preliminary data.</text>
</comment>